<protein>
    <submittedName>
        <fullName evidence="2">Uncharacterized protein</fullName>
    </submittedName>
</protein>
<comment type="caution">
    <text evidence="2">The sequence shown here is derived from an EMBL/GenBank/DDBJ whole genome shotgun (WGS) entry which is preliminary data.</text>
</comment>
<dbReference type="Proteomes" id="UP000194798">
    <property type="component" value="Unassembled WGS sequence"/>
</dbReference>
<keyword evidence="3" id="KW-1185">Reference proteome</keyword>
<accession>A0A251XA06</accession>
<dbReference type="OrthoDB" id="7067387at2"/>
<keyword evidence="1" id="KW-0812">Transmembrane</keyword>
<evidence type="ECO:0000256" key="1">
    <source>
        <dbReference type="SAM" id="Phobius"/>
    </source>
</evidence>
<evidence type="ECO:0000313" key="2">
    <source>
        <dbReference type="EMBL" id="OUD14557.1"/>
    </source>
</evidence>
<name>A0A251XA06_9GAMM</name>
<keyword evidence="1" id="KW-1133">Transmembrane helix</keyword>
<gene>
    <name evidence="2" type="ORF">TPSD3_09715</name>
</gene>
<proteinExistence type="predicted"/>
<organism evidence="2 3">
    <name type="scientific">Thioflexithrix psekupsensis</name>
    <dbReference type="NCBI Taxonomy" id="1570016"/>
    <lineage>
        <taxon>Bacteria</taxon>
        <taxon>Pseudomonadati</taxon>
        <taxon>Pseudomonadota</taxon>
        <taxon>Gammaproteobacteria</taxon>
        <taxon>Thiotrichales</taxon>
        <taxon>Thioflexithrix</taxon>
    </lineage>
</organism>
<dbReference type="EMBL" id="MSLT01000012">
    <property type="protein sequence ID" value="OUD14557.1"/>
    <property type="molecule type" value="Genomic_DNA"/>
</dbReference>
<evidence type="ECO:0000313" key="3">
    <source>
        <dbReference type="Proteomes" id="UP000194798"/>
    </source>
</evidence>
<dbReference type="AlphaFoldDB" id="A0A251XA06"/>
<feature type="transmembrane region" description="Helical" evidence="1">
    <location>
        <begin position="9"/>
        <end position="29"/>
    </location>
</feature>
<dbReference type="RefSeq" id="WP_086488337.1">
    <property type="nucleotide sequence ID" value="NZ_MSLT01000012.1"/>
</dbReference>
<keyword evidence="1" id="KW-0472">Membrane</keyword>
<reference evidence="2 3" key="1">
    <citation type="submission" date="2016-12" db="EMBL/GenBank/DDBJ databases">
        <title>Thioflexothrix psekupsii D3 genome sequencing and assembly.</title>
        <authorList>
            <person name="Fomenkov A."/>
            <person name="Vincze T."/>
            <person name="Grabovich M."/>
            <person name="Anton B.P."/>
            <person name="Dubinina G."/>
            <person name="Orlova M."/>
            <person name="Belousova E."/>
            <person name="Roberts R.J."/>
        </authorList>
    </citation>
    <scope>NUCLEOTIDE SEQUENCE [LARGE SCALE GENOMIC DNA]</scope>
    <source>
        <strain evidence="2">D3</strain>
    </source>
</reference>
<sequence length="539" mass="60136">MKLYRKQTGLALIIILTLALVGGLSWLLLNLNKRQYQTSQHMQTAIALAEAKEALLGYAASYDRQFNSDGILSGYYGFLPCPDYNTGAILEGEQDGNCGGTERNKVGRLPWRTLGITPLRDGAGECLWYAVSGNYKVSPRADLLNWDSAGRFVFQIGDDLGGTSHVVGTLVTTSPPFDPQRPIAAIIAPGKRLSGQDRKPPSDPDKTKICGGNYTTSHYLELENNIIGEKTFTYGSLDIDKNAVENIINSQPYNSVINDSIIYITQEELWEAISRRQDFVQQLQCLTQVVGHCVANYGRNYQRLPWPASVNVTDYRLDEKYEDNSGLTSLGRLPNLLEKSKQDLAPLSITQDALLLKKITPPLPDKPYYYFSCDLSQLGSNLSQCPNDNIIKNSELIKCDGTNKDDCLLNKNKSIEIIARLWQNWKDHLFYQVSAPYQINNAITPALTMPICNSNCLTVNGLEYAAVILFAGKREPQQLRLDYPDKTTKEQLTYYLDAANADTDSSFIHKITNRELTDDFAICIGGTNLEKEQVIPCPE</sequence>